<proteinExistence type="predicted"/>
<dbReference type="SUPFAM" id="SSF55874">
    <property type="entry name" value="ATPase domain of HSP90 chaperone/DNA topoisomerase II/histidine kinase"/>
    <property type="match status" value="1"/>
</dbReference>
<dbReference type="Gene3D" id="3.30.565.10">
    <property type="entry name" value="Histidine kinase-like ATPase, C-terminal domain"/>
    <property type="match status" value="1"/>
</dbReference>
<sequence>MQWSPGEPFRDAVHAQRHRLHVRQGGESVVNPPLDHDAPTVRKPLLTMSFTLADLNRVRREVEAASRRCGLDHDEIENWVIAVNELMINVVRHGGGRGDLRLLMDRRLTCEVSDQGRGFNTARYVPPTERPPLSDTGGMGLWVVGQMADYLLVDSGPAGTTIRIAARARGSLG</sequence>
<dbReference type="InterPro" id="IPR050267">
    <property type="entry name" value="Anti-sigma-factor_SerPK"/>
</dbReference>
<dbReference type="Proteomes" id="UP000266889">
    <property type="component" value="Unassembled WGS sequence"/>
</dbReference>
<keyword evidence="1" id="KW-0808">Transferase</keyword>
<dbReference type="AlphaFoldDB" id="A0A3N9XL94"/>
<dbReference type="GO" id="GO:0004674">
    <property type="term" value="F:protein serine/threonine kinase activity"/>
    <property type="evidence" value="ECO:0007669"/>
    <property type="project" value="UniProtKB-KW"/>
</dbReference>
<evidence type="ECO:0000259" key="2">
    <source>
        <dbReference type="Pfam" id="PF13581"/>
    </source>
</evidence>
<protein>
    <recommendedName>
        <fullName evidence="2">Histidine kinase/HSP90-like ATPase domain-containing protein</fullName>
    </recommendedName>
</protein>
<dbReference type="InterPro" id="IPR003594">
    <property type="entry name" value="HATPase_dom"/>
</dbReference>
<accession>A0A3N9XL94</accession>
<dbReference type="InterPro" id="IPR036890">
    <property type="entry name" value="HATPase_C_sf"/>
</dbReference>
<reference evidence="3 4" key="1">
    <citation type="submission" date="2018-05" db="EMBL/GenBank/DDBJ databases">
        <title>Micromonospora from Atacama Desert.</title>
        <authorList>
            <person name="Carro L."/>
            <person name="Goodfellow M."/>
            <person name="Klenk H.-P."/>
        </authorList>
    </citation>
    <scope>NUCLEOTIDE SEQUENCE [LARGE SCALE GENOMIC DNA]</scope>
    <source>
        <strain evidence="3 4">LB32</strain>
    </source>
</reference>
<feature type="domain" description="Histidine kinase/HSP90-like ATPase" evidence="2">
    <location>
        <begin position="49"/>
        <end position="164"/>
    </location>
</feature>
<name>A0A3N9XL94_9ACTN</name>
<gene>
    <name evidence="3" type="ORF">DLJ58_02790</name>
</gene>
<dbReference type="CDD" id="cd16936">
    <property type="entry name" value="HATPase_RsbW-like"/>
    <property type="match status" value="1"/>
</dbReference>
<keyword evidence="1" id="KW-0723">Serine/threonine-protein kinase</keyword>
<comment type="caution">
    <text evidence="3">The sequence shown here is derived from an EMBL/GenBank/DDBJ whole genome shotgun (WGS) entry which is preliminary data.</text>
</comment>
<dbReference type="Pfam" id="PF13581">
    <property type="entry name" value="HATPase_c_2"/>
    <property type="match status" value="1"/>
</dbReference>
<organism evidence="3 4">
    <name type="scientific">Micromonospora arida</name>
    <dbReference type="NCBI Taxonomy" id="2203715"/>
    <lineage>
        <taxon>Bacteria</taxon>
        <taxon>Bacillati</taxon>
        <taxon>Actinomycetota</taxon>
        <taxon>Actinomycetes</taxon>
        <taxon>Micromonosporales</taxon>
        <taxon>Micromonosporaceae</taxon>
        <taxon>Micromonospora</taxon>
    </lineage>
</organism>
<dbReference type="PANTHER" id="PTHR35526">
    <property type="entry name" value="ANTI-SIGMA-F FACTOR RSBW-RELATED"/>
    <property type="match status" value="1"/>
</dbReference>
<dbReference type="PANTHER" id="PTHR35526:SF3">
    <property type="entry name" value="ANTI-SIGMA-F FACTOR RSBW"/>
    <property type="match status" value="1"/>
</dbReference>
<keyword evidence="4" id="KW-1185">Reference proteome</keyword>
<evidence type="ECO:0000313" key="4">
    <source>
        <dbReference type="Proteomes" id="UP000266889"/>
    </source>
</evidence>
<evidence type="ECO:0000313" key="3">
    <source>
        <dbReference type="EMBL" id="RQX13871.1"/>
    </source>
</evidence>
<evidence type="ECO:0000256" key="1">
    <source>
        <dbReference type="ARBA" id="ARBA00022527"/>
    </source>
</evidence>
<keyword evidence="1" id="KW-0418">Kinase</keyword>
<dbReference type="EMBL" id="QGSY01000081">
    <property type="protein sequence ID" value="RQX13871.1"/>
    <property type="molecule type" value="Genomic_DNA"/>
</dbReference>